<keyword evidence="2" id="KW-0812">Transmembrane</keyword>
<organism evidence="4 5">
    <name type="scientific">Halobacterium salinarum (strain ATCC 29341 / DSM 671 / R1)</name>
    <dbReference type="NCBI Taxonomy" id="478009"/>
    <lineage>
        <taxon>Archaea</taxon>
        <taxon>Methanobacteriati</taxon>
        <taxon>Methanobacteriota</taxon>
        <taxon>Stenosarchaea group</taxon>
        <taxon>Halobacteria</taxon>
        <taxon>Halobacteriales</taxon>
        <taxon>Halobacteriaceae</taxon>
        <taxon>Halobacterium</taxon>
        <taxon>Halobacterium salinarum NRC-34001</taxon>
    </lineage>
</organism>
<keyword evidence="2" id="KW-1133">Transmembrane helix</keyword>
<evidence type="ECO:0000313" key="5">
    <source>
        <dbReference type="Proteomes" id="UP000001321"/>
    </source>
</evidence>
<accession>B0R3J6</accession>
<feature type="transmembrane region" description="Helical" evidence="2">
    <location>
        <begin position="41"/>
        <end position="64"/>
    </location>
</feature>
<evidence type="ECO:0000256" key="1">
    <source>
        <dbReference type="SAM" id="MobiDB-lite"/>
    </source>
</evidence>
<dbReference type="Pfam" id="PF24008">
    <property type="entry name" value="DUF7322"/>
    <property type="match status" value="1"/>
</dbReference>
<feature type="transmembrane region" description="Helical" evidence="2">
    <location>
        <begin position="70"/>
        <end position="87"/>
    </location>
</feature>
<feature type="compositionally biased region" description="Acidic residues" evidence="1">
    <location>
        <begin position="9"/>
        <end position="27"/>
    </location>
</feature>
<evidence type="ECO:0000259" key="3">
    <source>
        <dbReference type="Pfam" id="PF24008"/>
    </source>
</evidence>
<dbReference type="Proteomes" id="UP000001321">
    <property type="component" value="Chromosome"/>
</dbReference>
<sequence length="96" mass="10284">MCGVLDDVPFADEESEAEQDLAPDIEIPDGSAADPTLQRKFWSLVLVFNAAVLAGSVGAMIAWFNGNWGTGGPLLAAAVILSVYGGYKYRVYTRKD</sequence>
<proteinExistence type="predicted"/>
<reference evidence="4 5" key="1">
    <citation type="journal article" date="2008" name="Genomics">
        <title>Evolution in the laboratory: the genome of Halobacterium salinarum strain R1 compared to that of strain NRC-1.</title>
        <authorList>
            <person name="Pfeiffer F."/>
            <person name="Schuster S.C."/>
            <person name="Broicher A."/>
            <person name="Falb M."/>
            <person name="Palm P."/>
            <person name="Rodewald K."/>
            <person name="Ruepp A."/>
            <person name="Soppa J."/>
            <person name="Tittor J."/>
            <person name="Oesterhelt D."/>
        </authorList>
    </citation>
    <scope>NUCLEOTIDE SEQUENCE [LARGE SCALE GENOMIC DNA]</scope>
    <source>
        <strain evidence="5">ATCC 29341 / DSM 671 / R1</strain>
    </source>
</reference>
<protein>
    <recommendedName>
        <fullName evidence="3">DUF7322 domain-containing protein</fullName>
    </recommendedName>
</protein>
<dbReference type="KEGG" id="hsl:OE_1774R"/>
<keyword evidence="2" id="KW-0472">Membrane</keyword>
<dbReference type="InterPro" id="IPR055746">
    <property type="entry name" value="DUF7322"/>
</dbReference>
<gene>
    <name evidence="4" type="ordered locus">OE_1774R</name>
</gene>
<dbReference type="EnsemblBacteria" id="CAP13310">
    <property type="protein sequence ID" value="CAP13310"/>
    <property type="gene ID" value="OE_1774R"/>
</dbReference>
<dbReference type="HOGENOM" id="CLU_2406271_0_0_2"/>
<feature type="domain" description="DUF7322" evidence="3">
    <location>
        <begin position="32"/>
        <end position="90"/>
    </location>
</feature>
<evidence type="ECO:0000313" key="4">
    <source>
        <dbReference type="EMBL" id="CAP13310.1"/>
    </source>
</evidence>
<dbReference type="EMBL" id="AM774415">
    <property type="protein sequence ID" value="CAP13310.1"/>
    <property type="molecule type" value="Genomic_DNA"/>
</dbReference>
<dbReference type="AlphaFoldDB" id="B0R3J6"/>
<feature type="region of interest" description="Disordered" evidence="1">
    <location>
        <begin position="1"/>
        <end position="30"/>
    </location>
</feature>
<name>B0R3J6_HALS3</name>
<evidence type="ECO:0000256" key="2">
    <source>
        <dbReference type="SAM" id="Phobius"/>
    </source>
</evidence>